<proteinExistence type="predicted"/>
<reference evidence="2" key="1">
    <citation type="submission" date="2014-05" db="EMBL/GenBank/DDBJ databases">
        <title>Complete genome sequence of bacteriophage DFL12phi1, which infects Dinoroseobacter shibae.</title>
        <authorList>
            <person name="Ji J."/>
            <person name="Zhang R."/>
            <person name="Jiao N."/>
        </authorList>
    </citation>
    <scope>NUCLEOTIDE SEQUENCE [LARGE SCALE GENOMIC DNA]</scope>
</reference>
<organism evidence="2 3">
    <name type="scientific">Dinoroseobacter phage DFL12phi1</name>
    <dbReference type="NCBI Taxonomy" id="1477404"/>
    <lineage>
        <taxon>Viruses</taxon>
        <taxon>Duplodnaviria</taxon>
        <taxon>Heunggongvirae</taxon>
        <taxon>Uroviricota</taxon>
        <taxon>Caudoviricetes</taxon>
        <taxon>Schitoviridae</taxon>
        <taxon>Rhodovirinae</taxon>
        <taxon>Baltimorevirus</taxon>
        <taxon>Baltimorevirus DFL12</taxon>
    </lineage>
</organism>
<name>A0A023NG10_9CAUD</name>
<accession>A0A023NG10</accession>
<dbReference type="EMBL" id="KJ621082">
    <property type="protein sequence ID" value="AHX01023.1"/>
    <property type="molecule type" value="Genomic_DNA"/>
</dbReference>
<dbReference type="RefSeq" id="YP_009043743.1">
    <property type="nucleotide sequence ID" value="NC_024367.1"/>
</dbReference>
<evidence type="ECO:0000256" key="1">
    <source>
        <dbReference type="SAM" id="MobiDB-lite"/>
    </source>
</evidence>
<gene>
    <name evidence="2" type="ORF">DFL12P1_0063</name>
</gene>
<dbReference type="KEGG" id="vg:19686267"/>
<feature type="region of interest" description="Disordered" evidence="1">
    <location>
        <begin position="153"/>
        <end position="194"/>
    </location>
</feature>
<keyword evidence="3" id="KW-1185">Reference proteome</keyword>
<feature type="compositionally biased region" description="Basic and acidic residues" evidence="1">
    <location>
        <begin position="68"/>
        <end position="84"/>
    </location>
</feature>
<dbReference type="Proteomes" id="UP000024335">
    <property type="component" value="Segment"/>
</dbReference>
<sequence>MKINARTQDADKKLHELQELYLNNQITTQDLEKEVKILLKQGDISIERDIANPVRSPFDANSKKKWKLKTDTTSQDKAEKDNLSREITQSSQQEDWEQVEVYVQTAIKKGFLTQDEHDSISKLENQKYVEALRNLISSSRKPSTNLFAGKGQSYADRVEGPDGWGKHVKPIHGSEPDFSDPNWADDLWNSDGRW</sequence>
<feature type="region of interest" description="Disordered" evidence="1">
    <location>
        <begin position="59"/>
        <end position="95"/>
    </location>
</feature>
<dbReference type="GeneID" id="19686267"/>
<evidence type="ECO:0000313" key="3">
    <source>
        <dbReference type="Proteomes" id="UP000024335"/>
    </source>
</evidence>
<protein>
    <submittedName>
        <fullName evidence="2">Uncharacterized protein</fullName>
    </submittedName>
</protein>
<evidence type="ECO:0000313" key="2">
    <source>
        <dbReference type="EMBL" id="AHX01023.1"/>
    </source>
</evidence>